<feature type="transmembrane region" description="Helical" evidence="6">
    <location>
        <begin position="393"/>
        <end position="409"/>
    </location>
</feature>
<dbReference type="Pfam" id="PF01554">
    <property type="entry name" value="MatE"/>
    <property type="match status" value="2"/>
</dbReference>
<evidence type="ECO:0000313" key="7">
    <source>
        <dbReference type="EMBL" id="GIU45071.1"/>
    </source>
</evidence>
<evidence type="ECO:0000256" key="3">
    <source>
        <dbReference type="ARBA" id="ARBA00022692"/>
    </source>
</evidence>
<feature type="transmembrane region" description="Helical" evidence="6">
    <location>
        <begin position="248"/>
        <end position="268"/>
    </location>
</feature>
<dbReference type="PANTHER" id="PTHR42893:SF46">
    <property type="entry name" value="PROTEIN DETOXIFICATION 44, CHLOROPLASTIC"/>
    <property type="match status" value="1"/>
</dbReference>
<gene>
    <name evidence="7" type="primary">dinF</name>
    <name evidence="7" type="ORF">TUM4630_12280</name>
</gene>
<dbReference type="InterPro" id="IPR002528">
    <property type="entry name" value="MATE_fam"/>
</dbReference>
<accession>A0ABQ4PD87</accession>
<feature type="transmembrane region" description="Helical" evidence="6">
    <location>
        <begin position="170"/>
        <end position="188"/>
    </location>
</feature>
<evidence type="ECO:0000256" key="1">
    <source>
        <dbReference type="ARBA" id="ARBA00004141"/>
    </source>
</evidence>
<evidence type="ECO:0000256" key="5">
    <source>
        <dbReference type="ARBA" id="ARBA00023136"/>
    </source>
</evidence>
<dbReference type="PANTHER" id="PTHR42893">
    <property type="entry name" value="PROTEIN DETOXIFICATION 44, CHLOROPLASTIC-RELATED"/>
    <property type="match status" value="1"/>
</dbReference>
<feature type="transmembrane region" description="Helical" evidence="6">
    <location>
        <begin position="135"/>
        <end position="158"/>
    </location>
</feature>
<comment type="subcellular location">
    <subcellularLocation>
        <location evidence="1">Membrane</location>
        <topology evidence="1">Multi-pass membrane protein</topology>
    </subcellularLocation>
</comment>
<dbReference type="NCBIfam" id="TIGR00797">
    <property type="entry name" value="matE"/>
    <property type="match status" value="1"/>
</dbReference>
<evidence type="ECO:0000256" key="2">
    <source>
        <dbReference type="ARBA" id="ARBA00010199"/>
    </source>
</evidence>
<sequence length="447" mass="48906">MSLVNLLLDKQKNRHLLALALPMILSNITVPLLGLVDTAVVGHLSNAYYLGGVAVGSTLITLLLWVLGFLRMSTTGLVAQAFGAGDTQAQYRLLLQSASLALLLGTAAILFQSPIMTLALSLSDASAEVLYYSQAYFHIRIWSTPFALMNLAMLGWLLGRQQPKAAMWQLIAANCTNILLDLLFVIAFDWGVQGAAWASVFADITGFAVAATMVSRVIAKQGGFHLLTLCRQLSLRSYHKLLGLNRDIFIRSLCLQLTFAFMTFEGASLGDNTVAANAVLLNLLLLISYALDGIAYYAEAEVGRAFGEHNPQRMSDSVTLATLWSTIAALLFVLCFATLGGQFITLLTSIDAVQQVAQEYLIWVIFMPLLAFGSYLFDGVYIGAAEGATMRNSMILSTFGVFFPTWWPLQASGNHALWAAMSVFMLARSVTLAWHYHYRLKTRLMQA</sequence>
<evidence type="ECO:0000256" key="6">
    <source>
        <dbReference type="SAM" id="Phobius"/>
    </source>
</evidence>
<feature type="transmembrane region" description="Helical" evidence="6">
    <location>
        <begin position="16"/>
        <end position="36"/>
    </location>
</feature>
<comment type="similarity">
    <text evidence="2">Belongs to the multi antimicrobial extrusion (MATE) (TC 2.A.66.1) family.</text>
</comment>
<evidence type="ECO:0000313" key="8">
    <source>
        <dbReference type="Proteomes" id="UP000761574"/>
    </source>
</evidence>
<dbReference type="RefSeq" id="WP_220741426.1">
    <property type="nucleotide sequence ID" value="NZ_BPFB01000011.1"/>
</dbReference>
<feature type="transmembrane region" description="Helical" evidence="6">
    <location>
        <begin position="415"/>
        <end position="436"/>
    </location>
</feature>
<keyword evidence="5 6" id="KW-0472">Membrane</keyword>
<organism evidence="7 8">
    <name type="scientific">Shewanella algidipiscicola</name>
    <dbReference type="NCBI Taxonomy" id="614070"/>
    <lineage>
        <taxon>Bacteria</taxon>
        <taxon>Pseudomonadati</taxon>
        <taxon>Pseudomonadota</taxon>
        <taxon>Gammaproteobacteria</taxon>
        <taxon>Alteromonadales</taxon>
        <taxon>Shewanellaceae</taxon>
        <taxon>Shewanella</taxon>
    </lineage>
</organism>
<protein>
    <submittedName>
        <fullName evidence="7">MATE family efflux transporter</fullName>
    </submittedName>
</protein>
<dbReference type="Proteomes" id="UP000761574">
    <property type="component" value="Unassembled WGS sequence"/>
</dbReference>
<evidence type="ECO:0000256" key="4">
    <source>
        <dbReference type="ARBA" id="ARBA00022989"/>
    </source>
</evidence>
<feature type="transmembrane region" description="Helical" evidence="6">
    <location>
        <begin position="274"/>
        <end position="297"/>
    </location>
</feature>
<feature type="transmembrane region" description="Helical" evidence="6">
    <location>
        <begin position="360"/>
        <end position="381"/>
    </location>
</feature>
<dbReference type="InterPro" id="IPR044644">
    <property type="entry name" value="DinF-like"/>
</dbReference>
<proteinExistence type="inferred from homology"/>
<keyword evidence="4 6" id="KW-1133">Transmembrane helix</keyword>
<comment type="caution">
    <text evidence="7">The sequence shown here is derived from an EMBL/GenBank/DDBJ whole genome shotgun (WGS) entry which is preliminary data.</text>
</comment>
<keyword evidence="8" id="KW-1185">Reference proteome</keyword>
<reference evidence="7 8" key="1">
    <citation type="submission" date="2021-05" db="EMBL/GenBank/DDBJ databases">
        <title>Molecular characterization for Shewanella algae harboring chromosomal blaOXA-55-like strains isolated from clinical and environment sample.</title>
        <authorList>
            <person name="Ohama Y."/>
            <person name="Aoki K."/>
            <person name="Harada S."/>
            <person name="Moriya K."/>
            <person name="Ishii Y."/>
            <person name="Tateda K."/>
        </authorList>
    </citation>
    <scope>NUCLEOTIDE SEQUENCE [LARGE SCALE GENOMIC DNA]</scope>
    <source>
        <strain evidence="7 8">LMG 23746</strain>
    </source>
</reference>
<feature type="transmembrane region" description="Helical" evidence="6">
    <location>
        <begin position="194"/>
        <end position="214"/>
    </location>
</feature>
<feature type="transmembrane region" description="Helical" evidence="6">
    <location>
        <begin position="91"/>
        <end position="115"/>
    </location>
</feature>
<dbReference type="EMBL" id="BPFB01000011">
    <property type="protein sequence ID" value="GIU45071.1"/>
    <property type="molecule type" value="Genomic_DNA"/>
</dbReference>
<feature type="transmembrane region" description="Helical" evidence="6">
    <location>
        <begin position="48"/>
        <end position="70"/>
    </location>
</feature>
<name>A0ABQ4PD87_9GAMM</name>
<feature type="transmembrane region" description="Helical" evidence="6">
    <location>
        <begin position="318"/>
        <end position="340"/>
    </location>
</feature>
<dbReference type="CDD" id="cd13136">
    <property type="entry name" value="MATE_DinF_like"/>
    <property type="match status" value="1"/>
</dbReference>
<keyword evidence="3 6" id="KW-0812">Transmembrane</keyword>